<proteinExistence type="predicted"/>
<dbReference type="EMBL" id="ML976616">
    <property type="protein sequence ID" value="KAF1846849.1"/>
    <property type="molecule type" value="Genomic_DNA"/>
</dbReference>
<name>A0A9P4GKG3_9PLEO</name>
<comment type="caution">
    <text evidence="1">The sequence shown here is derived from an EMBL/GenBank/DDBJ whole genome shotgun (WGS) entry which is preliminary data.</text>
</comment>
<dbReference type="Proteomes" id="UP000800039">
    <property type="component" value="Unassembled WGS sequence"/>
</dbReference>
<dbReference type="RefSeq" id="XP_040789412.1">
    <property type="nucleotide sequence ID" value="XM_040926684.1"/>
</dbReference>
<accession>A0A9P4GKG3</accession>
<organism evidence="1 2">
    <name type="scientific">Cucurbitaria berberidis CBS 394.84</name>
    <dbReference type="NCBI Taxonomy" id="1168544"/>
    <lineage>
        <taxon>Eukaryota</taxon>
        <taxon>Fungi</taxon>
        <taxon>Dikarya</taxon>
        <taxon>Ascomycota</taxon>
        <taxon>Pezizomycotina</taxon>
        <taxon>Dothideomycetes</taxon>
        <taxon>Pleosporomycetidae</taxon>
        <taxon>Pleosporales</taxon>
        <taxon>Pleosporineae</taxon>
        <taxon>Cucurbitariaceae</taxon>
        <taxon>Cucurbitaria</taxon>
    </lineage>
</organism>
<gene>
    <name evidence="1" type="ORF">K460DRAFT_132068</name>
</gene>
<dbReference type="AlphaFoldDB" id="A0A9P4GKG3"/>
<sequence length="79" mass="8723">MRLSEPCNVMPCHVGLGWVGLGLQLARAVRSTILPSSGWDARRRCTLPRAGVLAGIIERCVTLVGGWRIRYSLFTTTRL</sequence>
<evidence type="ECO:0000313" key="2">
    <source>
        <dbReference type="Proteomes" id="UP000800039"/>
    </source>
</evidence>
<evidence type="ECO:0000313" key="1">
    <source>
        <dbReference type="EMBL" id="KAF1846849.1"/>
    </source>
</evidence>
<dbReference type="GeneID" id="63843936"/>
<keyword evidence="2" id="KW-1185">Reference proteome</keyword>
<reference evidence="1" key="1">
    <citation type="submission" date="2020-01" db="EMBL/GenBank/DDBJ databases">
        <authorList>
            <consortium name="DOE Joint Genome Institute"/>
            <person name="Haridas S."/>
            <person name="Albert R."/>
            <person name="Binder M."/>
            <person name="Bloem J."/>
            <person name="Labutti K."/>
            <person name="Salamov A."/>
            <person name="Andreopoulos B."/>
            <person name="Baker S.E."/>
            <person name="Barry K."/>
            <person name="Bills G."/>
            <person name="Bluhm B.H."/>
            <person name="Cannon C."/>
            <person name="Castanera R."/>
            <person name="Culley D.E."/>
            <person name="Daum C."/>
            <person name="Ezra D."/>
            <person name="Gonzalez J.B."/>
            <person name="Henrissat B."/>
            <person name="Kuo A."/>
            <person name="Liang C."/>
            <person name="Lipzen A."/>
            <person name="Lutzoni F."/>
            <person name="Magnuson J."/>
            <person name="Mondo S."/>
            <person name="Nolan M."/>
            <person name="Ohm R."/>
            <person name="Pangilinan J."/>
            <person name="Park H.-J."/>
            <person name="Ramirez L."/>
            <person name="Alfaro M."/>
            <person name="Sun H."/>
            <person name="Tritt A."/>
            <person name="Yoshinaga Y."/>
            <person name="Zwiers L.-H."/>
            <person name="Turgeon B.G."/>
            <person name="Goodwin S.B."/>
            <person name="Spatafora J.W."/>
            <person name="Crous P.W."/>
            <person name="Grigoriev I.V."/>
        </authorList>
    </citation>
    <scope>NUCLEOTIDE SEQUENCE</scope>
    <source>
        <strain evidence="1">CBS 394.84</strain>
    </source>
</reference>
<protein>
    <submittedName>
        <fullName evidence="1">Uncharacterized protein</fullName>
    </submittedName>
</protein>